<dbReference type="InterPro" id="IPR013822">
    <property type="entry name" value="Signal_recog_particl_SRP54_hlx"/>
</dbReference>
<keyword evidence="9" id="KW-0687">Ribonucleoprotein</keyword>
<dbReference type="PANTHER" id="PTHR11564:SF5">
    <property type="entry name" value="SIGNAL RECOGNITION PARTICLE SUBUNIT SRP54"/>
    <property type="match status" value="1"/>
</dbReference>
<dbReference type="SMART" id="SM00963">
    <property type="entry name" value="SRP54_N"/>
    <property type="match status" value="1"/>
</dbReference>
<dbReference type="InterPro" id="IPR042101">
    <property type="entry name" value="SRP54_N_sf"/>
</dbReference>
<dbReference type="InterPro" id="IPR004125">
    <property type="entry name" value="Signal_recog_particle_SRP54_M"/>
</dbReference>
<keyword evidence="7" id="KW-0342">GTP-binding</keyword>
<dbReference type="EC" id="3.6.5.4" evidence="10"/>
<dbReference type="InterPro" id="IPR022941">
    <property type="entry name" value="SRP54"/>
</dbReference>
<keyword evidence="4" id="KW-0547">Nucleotide-binding</keyword>
<dbReference type="Gene3D" id="1.10.260.30">
    <property type="entry name" value="Signal recognition particle, SRP54 subunit, M-domain"/>
    <property type="match status" value="1"/>
</dbReference>
<evidence type="ECO:0000256" key="2">
    <source>
        <dbReference type="ARBA" id="ARBA00005450"/>
    </source>
</evidence>
<dbReference type="Proteomes" id="UP001141327">
    <property type="component" value="Unassembled WGS sequence"/>
</dbReference>
<dbReference type="SUPFAM" id="SSF47446">
    <property type="entry name" value="Signal peptide-binding domain"/>
    <property type="match status" value="1"/>
</dbReference>
<evidence type="ECO:0000313" key="14">
    <source>
        <dbReference type="Proteomes" id="UP001141327"/>
    </source>
</evidence>
<dbReference type="InterPro" id="IPR036225">
    <property type="entry name" value="SRP/SRP_N"/>
</dbReference>
<reference evidence="13" key="1">
    <citation type="journal article" date="2022" name="bioRxiv">
        <title>Genomics of Preaxostyla Flagellates Illuminates Evolutionary Transitions and the Path Towards Mitochondrial Loss.</title>
        <authorList>
            <person name="Novak L.V.F."/>
            <person name="Treitli S.C."/>
            <person name="Pyrih J."/>
            <person name="Halakuc P."/>
            <person name="Pipaliya S.V."/>
            <person name="Vacek V."/>
            <person name="Brzon O."/>
            <person name="Soukal P."/>
            <person name="Eme L."/>
            <person name="Dacks J.B."/>
            <person name="Karnkowska A."/>
            <person name="Elias M."/>
            <person name="Hampl V."/>
        </authorList>
    </citation>
    <scope>NUCLEOTIDE SEQUENCE</scope>
    <source>
        <strain evidence="13">RCP-MX</strain>
    </source>
</reference>
<organism evidence="13 14">
    <name type="scientific">Paratrimastix pyriformis</name>
    <dbReference type="NCBI Taxonomy" id="342808"/>
    <lineage>
        <taxon>Eukaryota</taxon>
        <taxon>Metamonada</taxon>
        <taxon>Preaxostyla</taxon>
        <taxon>Paratrimastigidae</taxon>
        <taxon>Paratrimastix</taxon>
    </lineage>
</organism>
<keyword evidence="3" id="KW-0963">Cytoplasm</keyword>
<dbReference type="InterPro" id="IPR036891">
    <property type="entry name" value="Signal_recog_part_SRP54_M_sf"/>
</dbReference>
<evidence type="ECO:0000256" key="10">
    <source>
        <dbReference type="ARBA" id="ARBA00035672"/>
    </source>
</evidence>
<dbReference type="InterPro" id="IPR027417">
    <property type="entry name" value="P-loop_NTPase"/>
</dbReference>
<evidence type="ECO:0000256" key="4">
    <source>
        <dbReference type="ARBA" id="ARBA00022741"/>
    </source>
</evidence>
<gene>
    <name evidence="13" type="ORF">PAPYR_2106</name>
</gene>
<dbReference type="Gene3D" id="1.20.120.140">
    <property type="entry name" value="Signal recognition particle SRP54, nucleotide-binding domain"/>
    <property type="match status" value="1"/>
</dbReference>
<evidence type="ECO:0000256" key="8">
    <source>
        <dbReference type="ARBA" id="ARBA00023135"/>
    </source>
</evidence>
<comment type="caution">
    <text evidence="13">The sequence shown here is derived from an EMBL/GenBank/DDBJ whole genome shotgun (WGS) entry which is preliminary data.</text>
</comment>
<feature type="domain" description="SRP54-type proteins GTP-binding" evidence="12">
    <location>
        <begin position="267"/>
        <end position="280"/>
    </location>
</feature>
<comment type="subcellular location">
    <subcellularLocation>
        <location evidence="1">Cytoplasm</location>
    </subcellularLocation>
</comment>
<sequence>MVLGDLGSKLVDALGKLQSSMLLDDGIINQVIKDICLALIQADVNIQQVNELRQSIKRSLDANAIAAGHNKRVLVRQAVVEALSKMFDPGHPPFQPKRGRTNIIMFVGLQGSGKTTTVAKYANFYKKKGFKCAVVCADTFRAGAFSQLQQNAAKVRVPFYGEQENKDPVAIALAGVRMFTEEGFDLIIVDTSGRHMQDTELFEEMKQVADAIHPNDIVFVMDSSIGQAAHDQALAFRQKVNITSVVVTKLDGHAKGGGALVAATQSPIVFLGVGEGFDQMELFNTHSFISRLLGMGDVQGLVAKMEEMDLEKKHPELIQNLTEGRFTYKDLRSVLETFMQAGSLTQMMDMMPGPVGKFFHDMQGGDAANADREGFLRLKGFMTIMDSMTEEELNSVKPLTATRVSRLARGSGQHSRMVQALIEAHKLFSRFGSQLKGLGINPAGDINPRNLNPQTMRKMMSMMPQQALKQMGGMGGMQNMLKQMASMGRGMGGMGGMGGLGGLGGMFGGGG</sequence>
<keyword evidence="5" id="KW-0378">Hydrolase</keyword>
<evidence type="ECO:0000256" key="1">
    <source>
        <dbReference type="ARBA" id="ARBA00004496"/>
    </source>
</evidence>
<keyword evidence="6" id="KW-0694">RNA-binding</keyword>
<dbReference type="Pfam" id="PF00448">
    <property type="entry name" value="SRP54"/>
    <property type="match status" value="1"/>
</dbReference>
<dbReference type="InterPro" id="IPR003593">
    <property type="entry name" value="AAA+_ATPase"/>
</dbReference>
<evidence type="ECO:0000313" key="13">
    <source>
        <dbReference type="EMBL" id="KAJ4461518.1"/>
    </source>
</evidence>
<proteinExistence type="inferred from homology"/>
<keyword evidence="14" id="KW-1185">Reference proteome</keyword>
<dbReference type="Gene3D" id="3.40.50.300">
    <property type="entry name" value="P-loop containing nucleotide triphosphate hydrolases"/>
    <property type="match status" value="1"/>
</dbReference>
<comment type="similarity">
    <text evidence="2">Belongs to the GTP-binding SRP family. SRP54 subfamily.</text>
</comment>
<dbReference type="PANTHER" id="PTHR11564">
    <property type="entry name" value="SIGNAL RECOGNITION PARTICLE 54K PROTEIN SRP54"/>
    <property type="match status" value="1"/>
</dbReference>
<evidence type="ECO:0000259" key="12">
    <source>
        <dbReference type="PROSITE" id="PS00300"/>
    </source>
</evidence>
<dbReference type="SUPFAM" id="SSF52540">
    <property type="entry name" value="P-loop containing nucleoside triphosphate hydrolases"/>
    <property type="match status" value="1"/>
</dbReference>
<evidence type="ECO:0000256" key="7">
    <source>
        <dbReference type="ARBA" id="ARBA00023134"/>
    </source>
</evidence>
<dbReference type="EMBL" id="JAPMOS010000007">
    <property type="protein sequence ID" value="KAJ4461518.1"/>
    <property type="molecule type" value="Genomic_DNA"/>
</dbReference>
<keyword evidence="8" id="KW-0733">Signal recognition particle</keyword>
<dbReference type="SMART" id="SM00962">
    <property type="entry name" value="SRP54"/>
    <property type="match status" value="1"/>
</dbReference>
<evidence type="ECO:0000256" key="11">
    <source>
        <dbReference type="ARBA" id="ARBA00048157"/>
    </source>
</evidence>
<evidence type="ECO:0000256" key="9">
    <source>
        <dbReference type="ARBA" id="ARBA00023274"/>
    </source>
</evidence>
<dbReference type="Pfam" id="PF02978">
    <property type="entry name" value="SRP_SPB"/>
    <property type="match status" value="1"/>
</dbReference>
<dbReference type="SMART" id="SM00382">
    <property type="entry name" value="AAA"/>
    <property type="match status" value="1"/>
</dbReference>
<name>A0ABQ8UQT5_9EUKA</name>
<dbReference type="PROSITE" id="PS00300">
    <property type="entry name" value="SRP54"/>
    <property type="match status" value="1"/>
</dbReference>
<protein>
    <recommendedName>
        <fullName evidence="10">signal-recognition-particle GTPase</fullName>
        <ecNumber evidence="10">3.6.5.4</ecNumber>
    </recommendedName>
</protein>
<accession>A0ABQ8UQT5</accession>
<dbReference type="CDD" id="cd17875">
    <property type="entry name" value="SRP54_G"/>
    <property type="match status" value="1"/>
</dbReference>
<comment type="catalytic activity">
    <reaction evidence="11">
        <text>GTP + H2O = GDP + phosphate + H(+)</text>
        <dbReference type="Rhea" id="RHEA:19669"/>
        <dbReference type="ChEBI" id="CHEBI:15377"/>
        <dbReference type="ChEBI" id="CHEBI:15378"/>
        <dbReference type="ChEBI" id="CHEBI:37565"/>
        <dbReference type="ChEBI" id="CHEBI:43474"/>
        <dbReference type="ChEBI" id="CHEBI:58189"/>
        <dbReference type="EC" id="3.6.5.4"/>
    </reaction>
    <physiologicalReaction direction="left-to-right" evidence="11">
        <dbReference type="Rhea" id="RHEA:19670"/>
    </physiologicalReaction>
</comment>
<evidence type="ECO:0000256" key="3">
    <source>
        <dbReference type="ARBA" id="ARBA00022490"/>
    </source>
</evidence>
<dbReference type="Pfam" id="PF02881">
    <property type="entry name" value="SRP54_N"/>
    <property type="match status" value="1"/>
</dbReference>
<dbReference type="InterPro" id="IPR000897">
    <property type="entry name" value="SRP54_GTPase_dom"/>
</dbReference>
<evidence type="ECO:0000256" key="5">
    <source>
        <dbReference type="ARBA" id="ARBA00022801"/>
    </source>
</evidence>
<dbReference type="SUPFAM" id="SSF47364">
    <property type="entry name" value="Domain of the SRP/SRP receptor G-proteins"/>
    <property type="match status" value="1"/>
</dbReference>
<evidence type="ECO:0000256" key="6">
    <source>
        <dbReference type="ARBA" id="ARBA00022884"/>
    </source>
</evidence>